<evidence type="ECO:0000256" key="1">
    <source>
        <dbReference type="SAM" id="MobiDB-lite"/>
    </source>
</evidence>
<dbReference type="Proteomes" id="UP001295444">
    <property type="component" value="Chromosome 09"/>
</dbReference>
<organism evidence="2 3">
    <name type="scientific">Pelobates cultripes</name>
    <name type="common">Western spadefoot toad</name>
    <dbReference type="NCBI Taxonomy" id="61616"/>
    <lineage>
        <taxon>Eukaryota</taxon>
        <taxon>Metazoa</taxon>
        <taxon>Chordata</taxon>
        <taxon>Craniata</taxon>
        <taxon>Vertebrata</taxon>
        <taxon>Euteleostomi</taxon>
        <taxon>Amphibia</taxon>
        <taxon>Batrachia</taxon>
        <taxon>Anura</taxon>
        <taxon>Pelobatoidea</taxon>
        <taxon>Pelobatidae</taxon>
        <taxon>Pelobates</taxon>
    </lineage>
</organism>
<evidence type="ECO:0000313" key="2">
    <source>
        <dbReference type="EMBL" id="CAH2315854.1"/>
    </source>
</evidence>
<keyword evidence="3" id="KW-1185">Reference proteome</keyword>
<dbReference type="AlphaFoldDB" id="A0AAD1T055"/>
<gene>
    <name evidence="2" type="ORF">PECUL_23A039377</name>
</gene>
<reference evidence="2" key="1">
    <citation type="submission" date="2022-03" db="EMBL/GenBank/DDBJ databases">
        <authorList>
            <person name="Alioto T."/>
            <person name="Alioto T."/>
            <person name="Gomez Garrido J."/>
        </authorList>
    </citation>
    <scope>NUCLEOTIDE SEQUENCE</scope>
</reference>
<protein>
    <submittedName>
        <fullName evidence="2">Uncharacterized protein</fullName>
    </submittedName>
</protein>
<name>A0AAD1T055_PELCU</name>
<dbReference type="EMBL" id="OW240920">
    <property type="protein sequence ID" value="CAH2315854.1"/>
    <property type="molecule type" value="Genomic_DNA"/>
</dbReference>
<accession>A0AAD1T055</accession>
<feature type="region of interest" description="Disordered" evidence="1">
    <location>
        <begin position="1"/>
        <end position="20"/>
    </location>
</feature>
<sequence length="180" mass="20146">MDPVYKPQETRGWPPSHLRGDLPLQHGATGGFWDLRPICVGLELPRSPETDSPFTSAFFEDSDHGIHITVIQPAITCQLTSNIPRLSAQQQLEAFTEETSFFSVSIFHVASFTSVTWLRVPELAPLSVCVRIRRTAKGSGASRNTGTNYWSESYFTRKYLNGCVEPKTSSYGLYRSQVKT</sequence>
<evidence type="ECO:0000313" key="3">
    <source>
        <dbReference type="Proteomes" id="UP001295444"/>
    </source>
</evidence>
<proteinExistence type="predicted"/>